<dbReference type="FunFam" id="3.30.420.10:FF:000032">
    <property type="entry name" value="Retrovirus-related Pol polyprotein from transposon 297-like Protein"/>
    <property type="match status" value="1"/>
</dbReference>
<dbReference type="InterPro" id="IPR036397">
    <property type="entry name" value="RNaseH_sf"/>
</dbReference>
<name>A0A2G9UKT5_TELCI</name>
<dbReference type="EMBL" id="KZ346166">
    <property type="protein sequence ID" value="PIO70756.1"/>
    <property type="molecule type" value="Genomic_DNA"/>
</dbReference>
<feature type="domain" description="Integrase catalytic" evidence="2">
    <location>
        <begin position="29"/>
        <end position="191"/>
    </location>
</feature>
<dbReference type="PANTHER" id="PTHR37984">
    <property type="entry name" value="PROTEIN CBG26694"/>
    <property type="match status" value="1"/>
</dbReference>
<evidence type="ECO:0000259" key="2">
    <source>
        <dbReference type="PROSITE" id="PS50994"/>
    </source>
</evidence>
<keyword evidence="4" id="KW-1185">Reference proteome</keyword>
<evidence type="ECO:0000313" key="4">
    <source>
        <dbReference type="Proteomes" id="UP000230423"/>
    </source>
</evidence>
<dbReference type="GO" id="GO:0003676">
    <property type="term" value="F:nucleic acid binding"/>
    <property type="evidence" value="ECO:0007669"/>
    <property type="project" value="InterPro"/>
</dbReference>
<dbReference type="OrthoDB" id="5865975at2759"/>
<dbReference type="PROSITE" id="PS50994">
    <property type="entry name" value="INTEGRASE"/>
    <property type="match status" value="1"/>
</dbReference>
<dbReference type="InterPro" id="IPR012337">
    <property type="entry name" value="RNaseH-like_sf"/>
</dbReference>
<evidence type="ECO:0000313" key="3">
    <source>
        <dbReference type="EMBL" id="PIO70756.1"/>
    </source>
</evidence>
<protein>
    <submittedName>
        <fullName evidence="3">Integrase core domain protein</fullName>
    </submittedName>
</protein>
<dbReference type="InterPro" id="IPR001584">
    <property type="entry name" value="Integrase_cat-core"/>
</dbReference>
<proteinExistence type="predicted"/>
<dbReference type="Gene3D" id="3.30.420.10">
    <property type="entry name" value="Ribonuclease H-like superfamily/Ribonuclease H"/>
    <property type="match status" value="1"/>
</dbReference>
<organism evidence="3 4">
    <name type="scientific">Teladorsagia circumcincta</name>
    <name type="common">Brown stomach worm</name>
    <name type="synonym">Ostertagia circumcincta</name>
    <dbReference type="NCBI Taxonomy" id="45464"/>
    <lineage>
        <taxon>Eukaryota</taxon>
        <taxon>Metazoa</taxon>
        <taxon>Ecdysozoa</taxon>
        <taxon>Nematoda</taxon>
        <taxon>Chromadorea</taxon>
        <taxon>Rhabditida</taxon>
        <taxon>Rhabditina</taxon>
        <taxon>Rhabditomorpha</taxon>
        <taxon>Strongyloidea</taxon>
        <taxon>Trichostrongylidae</taxon>
        <taxon>Teladorsagia</taxon>
    </lineage>
</organism>
<dbReference type="Pfam" id="PF00665">
    <property type="entry name" value="rve"/>
    <property type="match status" value="1"/>
</dbReference>
<dbReference type="InterPro" id="IPR050951">
    <property type="entry name" value="Retrovirus_Pol_polyprotein"/>
</dbReference>
<reference evidence="3 4" key="1">
    <citation type="submission" date="2015-09" db="EMBL/GenBank/DDBJ databases">
        <title>Draft genome of the parasitic nematode Teladorsagia circumcincta isolate WARC Sus (inbred).</title>
        <authorList>
            <person name="Mitreva M."/>
        </authorList>
    </citation>
    <scope>NUCLEOTIDE SEQUENCE [LARGE SCALE GENOMIC DNA]</scope>
    <source>
        <strain evidence="3 4">S</strain>
    </source>
</reference>
<feature type="region of interest" description="Disordered" evidence="1">
    <location>
        <begin position="350"/>
        <end position="385"/>
    </location>
</feature>
<dbReference type="Proteomes" id="UP000230423">
    <property type="component" value="Unassembled WGS sequence"/>
</dbReference>
<accession>A0A2G9UKT5</accession>
<dbReference type="AlphaFoldDB" id="A0A2G9UKT5"/>
<feature type="compositionally biased region" description="Polar residues" evidence="1">
    <location>
        <begin position="363"/>
        <end position="376"/>
    </location>
</feature>
<dbReference type="GO" id="GO:0015074">
    <property type="term" value="P:DNA integration"/>
    <property type="evidence" value="ECO:0007669"/>
    <property type="project" value="InterPro"/>
</dbReference>
<evidence type="ECO:0000256" key="1">
    <source>
        <dbReference type="SAM" id="MobiDB-lite"/>
    </source>
</evidence>
<dbReference type="SUPFAM" id="SSF53098">
    <property type="entry name" value="Ribonuclease H-like"/>
    <property type="match status" value="1"/>
</dbReference>
<dbReference type="PANTHER" id="PTHR37984:SF15">
    <property type="entry name" value="INTEGRASE CATALYTIC DOMAIN-CONTAINING PROTEIN"/>
    <property type="match status" value="1"/>
</dbReference>
<sequence length="385" mass="43843">MAEDVYTLCRSCDTCQRKKAAARNREELLPTVPIAVFDKVYVDLTGPMHITESGNRYIMAMVDHFSKYVIAVALPDCSSATIARALMNDCILKYGVMTELVSDNASYFRSETLLELGKLLRVHRYFCTPYHHEGNGACERVFATFQLMLRSYIDTAQSDWDMFVPACAFMYNTSTHSSTHNTPFFLLFGRDPAFNVDLLIRHHEERHIPSDTNTTAYTERLLPVLHCAWQMAFTYNAKQREIYKKQYDKNHHLPLDVRVGDRVYLKNLAPAPGLSSKLCMPWLGQFRVISVEHPHIIIVSISAPGTPPKKVHMNRVKKCYLPSGPVFTSPWLPEKEEAALAACQAEDHPLPGYARSRKIPTDNIPSSSTHTHPYNTRSKKRLNSF</sequence>
<gene>
    <name evidence="3" type="ORF">TELCIR_07377</name>
</gene>